<protein>
    <recommendedName>
        <fullName evidence="4">2-C-methyl-D-erythritol 4-phosphate cytidylyltransferase</fullName>
    </recommendedName>
</protein>
<evidence type="ECO:0008006" key="4">
    <source>
        <dbReference type="Google" id="ProtNLM"/>
    </source>
</evidence>
<proteinExistence type="predicted"/>
<keyword evidence="1" id="KW-0808">Transferase</keyword>
<name>A0A6J4LY34_9ACTN</name>
<dbReference type="GO" id="GO:0070567">
    <property type="term" value="F:cytidylyltransferase activity"/>
    <property type="evidence" value="ECO:0007669"/>
    <property type="project" value="InterPro"/>
</dbReference>
<evidence type="ECO:0000313" key="3">
    <source>
        <dbReference type="EMBL" id="CAA9344996.1"/>
    </source>
</evidence>
<gene>
    <name evidence="3" type="ORF">AVDCRST_MAG72-1067</name>
</gene>
<dbReference type="EMBL" id="CADCUJ010000048">
    <property type="protein sequence ID" value="CAA9344996.1"/>
    <property type="molecule type" value="Genomic_DNA"/>
</dbReference>
<dbReference type="Pfam" id="PF01128">
    <property type="entry name" value="IspD"/>
    <property type="match status" value="1"/>
</dbReference>
<dbReference type="InterPro" id="IPR029044">
    <property type="entry name" value="Nucleotide-diphossugar_trans"/>
</dbReference>
<reference evidence="3" key="1">
    <citation type="submission" date="2020-02" db="EMBL/GenBank/DDBJ databases">
        <authorList>
            <person name="Meier V. D."/>
        </authorList>
    </citation>
    <scope>NUCLEOTIDE SEQUENCE</scope>
    <source>
        <strain evidence="3">AVDCRST_MAG72</strain>
    </source>
</reference>
<keyword evidence="2" id="KW-0548">Nucleotidyltransferase</keyword>
<evidence type="ECO:0000256" key="1">
    <source>
        <dbReference type="ARBA" id="ARBA00022679"/>
    </source>
</evidence>
<dbReference type="InterPro" id="IPR034683">
    <property type="entry name" value="IspD/TarI"/>
</dbReference>
<sequence length="158" mass="16749">MSWAGAALARSGATTLEPNRAWTEVADLDACLVLHDALCPLTPAAFIADLVERAAESGAVVVGVQPVTDTIKAVDDGQVVETMDRLALWEVVSPLVLPAPVVRSCEDWPATRSLARMFADLATAFAVRMVEAPAAARRVDDESALRLHEAYAQVSGPL</sequence>
<accession>A0A6J4LY34</accession>
<evidence type="ECO:0000256" key="2">
    <source>
        <dbReference type="ARBA" id="ARBA00022695"/>
    </source>
</evidence>
<dbReference type="AlphaFoldDB" id="A0A6J4LY34"/>
<dbReference type="SUPFAM" id="SSF53448">
    <property type="entry name" value="Nucleotide-diphospho-sugar transferases"/>
    <property type="match status" value="1"/>
</dbReference>
<organism evidence="3">
    <name type="scientific">uncultured Nocardioidaceae bacterium</name>
    <dbReference type="NCBI Taxonomy" id="253824"/>
    <lineage>
        <taxon>Bacteria</taxon>
        <taxon>Bacillati</taxon>
        <taxon>Actinomycetota</taxon>
        <taxon>Actinomycetes</taxon>
        <taxon>Propionibacteriales</taxon>
        <taxon>Nocardioidaceae</taxon>
        <taxon>environmental samples</taxon>
    </lineage>
</organism>
<dbReference type="Gene3D" id="3.90.550.10">
    <property type="entry name" value="Spore Coat Polysaccharide Biosynthesis Protein SpsA, Chain A"/>
    <property type="match status" value="1"/>
</dbReference>